<dbReference type="EMBL" id="CH408029">
    <property type="protein sequence ID" value="EAQ92403.1"/>
    <property type="molecule type" value="Genomic_DNA"/>
</dbReference>
<dbReference type="AlphaFoldDB" id="Q2HGL6"/>
<dbReference type="InParanoid" id="Q2HGL6"/>
<accession>Q2HGL6</accession>
<dbReference type="HOGENOM" id="CLU_698293_0_0_1"/>
<organism evidence="2 3">
    <name type="scientific">Chaetomium globosum (strain ATCC 6205 / CBS 148.51 / DSM 1962 / NBRC 6347 / NRRL 1970)</name>
    <name type="common">Soil fungus</name>
    <dbReference type="NCBI Taxonomy" id="306901"/>
    <lineage>
        <taxon>Eukaryota</taxon>
        <taxon>Fungi</taxon>
        <taxon>Dikarya</taxon>
        <taxon>Ascomycota</taxon>
        <taxon>Pezizomycotina</taxon>
        <taxon>Sordariomycetes</taxon>
        <taxon>Sordariomycetidae</taxon>
        <taxon>Sordariales</taxon>
        <taxon>Chaetomiaceae</taxon>
        <taxon>Chaetomium</taxon>
    </lineage>
</organism>
<evidence type="ECO:0000313" key="3">
    <source>
        <dbReference type="Proteomes" id="UP000001056"/>
    </source>
</evidence>
<proteinExistence type="predicted"/>
<keyword evidence="3" id="KW-1185">Reference proteome</keyword>
<dbReference type="Proteomes" id="UP000001056">
    <property type="component" value="Unassembled WGS sequence"/>
</dbReference>
<dbReference type="OrthoDB" id="5367448at2759"/>
<name>Q2HGL6_CHAGB</name>
<feature type="compositionally biased region" description="Pro residues" evidence="1">
    <location>
        <begin position="102"/>
        <end position="112"/>
    </location>
</feature>
<sequence>MSLPRVGPVAANLRTILVKVSPSPVTLSERRAVLGALKKYAEVEVFKKLQEPSHFVSIVAQPQMADNLIANSPLQFDVAAQPQNQHNKPLLTTTPRGSQPTPQHPPPKPPRPSSSEIRSKPDYQPQNPHPRIPSLRPGGQNRGQLQAQTQAQTPNPDPDQALFLRGTLSRAPRLGRTPYRPGLDPPGAGRTGKEGGPGLARDDGVADGGSRARPGASGHVWHAPRLILTLSISSTVCRVHRGRRRGGLRKQPAAYFIPELSAWTSNYHGFCPIGRTGREPWLCLALQICAVMHVFEAEDRSPTRGNRPNDGMDGYSRITHILGLVEFFPAAEPSIQKGRTEDRNPPLQLDRMSRLGLWAVTGLRQHVRWLNSRIPRWKQGTAERREYPCFGMPSP</sequence>
<gene>
    <name evidence="2" type="ORF">CHGG_00638</name>
</gene>
<evidence type="ECO:0000256" key="1">
    <source>
        <dbReference type="SAM" id="MobiDB-lite"/>
    </source>
</evidence>
<feature type="compositionally biased region" description="Polar residues" evidence="1">
    <location>
        <begin position="142"/>
        <end position="154"/>
    </location>
</feature>
<feature type="region of interest" description="Disordered" evidence="1">
    <location>
        <begin position="86"/>
        <end position="218"/>
    </location>
</feature>
<protein>
    <submittedName>
        <fullName evidence="2">Uncharacterized protein</fullName>
    </submittedName>
</protein>
<dbReference type="GeneID" id="4387192"/>
<dbReference type="VEuPathDB" id="FungiDB:CHGG_00638"/>
<evidence type="ECO:0000313" key="2">
    <source>
        <dbReference type="EMBL" id="EAQ92403.1"/>
    </source>
</evidence>
<reference evidence="3" key="1">
    <citation type="journal article" date="2015" name="Genome Announc.">
        <title>Draft genome sequence of the cellulolytic fungus Chaetomium globosum.</title>
        <authorList>
            <person name="Cuomo C.A."/>
            <person name="Untereiner W.A."/>
            <person name="Ma L.-J."/>
            <person name="Grabherr M."/>
            <person name="Birren B.W."/>
        </authorList>
    </citation>
    <scope>NUCLEOTIDE SEQUENCE [LARGE SCALE GENOMIC DNA]</scope>
    <source>
        <strain evidence="3">ATCC 6205 / CBS 148.51 / DSM 1962 / NBRC 6347 / NRRL 1970</strain>
    </source>
</reference>
<dbReference type="RefSeq" id="XP_001219859.1">
    <property type="nucleotide sequence ID" value="XM_001219858.1"/>
</dbReference>